<dbReference type="AlphaFoldDB" id="A0A9W6MYC4"/>
<evidence type="ECO:0000313" key="3">
    <source>
        <dbReference type="Proteomes" id="UP001143370"/>
    </source>
</evidence>
<evidence type="ECO:0000256" key="1">
    <source>
        <dbReference type="SAM" id="Phobius"/>
    </source>
</evidence>
<sequence>MPIESLIFVAGVVIAFTGFAAALAYVEASTKATRRKNHPLPGE</sequence>
<keyword evidence="1" id="KW-1133">Transmembrane helix</keyword>
<evidence type="ECO:0000313" key="2">
    <source>
        <dbReference type="EMBL" id="GLK70978.1"/>
    </source>
</evidence>
<accession>A0A9W6MYC4</accession>
<gene>
    <name evidence="2" type="ORF">GCM10017643_10930</name>
</gene>
<feature type="transmembrane region" description="Helical" evidence="1">
    <location>
        <begin position="6"/>
        <end position="26"/>
    </location>
</feature>
<keyword evidence="1" id="KW-0472">Membrane</keyword>
<reference evidence="2" key="2">
    <citation type="submission" date="2023-01" db="EMBL/GenBank/DDBJ databases">
        <authorList>
            <person name="Sun Q."/>
            <person name="Evtushenko L."/>
        </authorList>
    </citation>
    <scope>NUCLEOTIDE SEQUENCE</scope>
    <source>
        <strain evidence="2">VKM B-2484</strain>
    </source>
</reference>
<protein>
    <submittedName>
        <fullName evidence="2">Uncharacterized protein</fullName>
    </submittedName>
</protein>
<reference evidence="2" key="1">
    <citation type="journal article" date="2014" name="Int. J. Syst. Evol. Microbiol.">
        <title>Complete genome sequence of Corynebacterium casei LMG S-19264T (=DSM 44701T), isolated from a smear-ripened cheese.</title>
        <authorList>
            <consortium name="US DOE Joint Genome Institute (JGI-PGF)"/>
            <person name="Walter F."/>
            <person name="Albersmeier A."/>
            <person name="Kalinowski J."/>
            <person name="Ruckert C."/>
        </authorList>
    </citation>
    <scope>NUCLEOTIDE SEQUENCE</scope>
    <source>
        <strain evidence="2">VKM B-2484</strain>
    </source>
</reference>
<dbReference type="EMBL" id="BSFJ01000005">
    <property type="protein sequence ID" value="GLK70978.1"/>
    <property type="molecule type" value="Genomic_DNA"/>
</dbReference>
<keyword evidence="1" id="KW-0812">Transmembrane</keyword>
<proteinExistence type="predicted"/>
<dbReference type="RefSeq" id="WP_271188604.1">
    <property type="nucleotide sequence ID" value="NZ_BSFJ01000005.1"/>
</dbReference>
<comment type="caution">
    <text evidence="2">The sequence shown here is derived from an EMBL/GenBank/DDBJ whole genome shotgun (WGS) entry which is preliminary data.</text>
</comment>
<name>A0A9W6MYC4_9HYPH</name>
<organism evidence="2 3">
    <name type="scientific">Ancylobacter dichloromethanicus</name>
    <dbReference type="NCBI Taxonomy" id="518825"/>
    <lineage>
        <taxon>Bacteria</taxon>
        <taxon>Pseudomonadati</taxon>
        <taxon>Pseudomonadota</taxon>
        <taxon>Alphaproteobacteria</taxon>
        <taxon>Hyphomicrobiales</taxon>
        <taxon>Xanthobacteraceae</taxon>
        <taxon>Ancylobacter</taxon>
    </lineage>
</organism>
<dbReference type="Proteomes" id="UP001143370">
    <property type="component" value="Unassembled WGS sequence"/>
</dbReference>
<keyword evidence="3" id="KW-1185">Reference proteome</keyword>